<dbReference type="Proteomes" id="UP000199202">
    <property type="component" value="Unassembled WGS sequence"/>
</dbReference>
<reference evidence="1 2" key="1">
    <citation type="submission" date="2016-10" db="EMBL/GenBank/DDBJ databases">
        <authorList>
            <person name="de Groot N.N."/>
        </authorList>
    </citation>
    <scope>NUCLEOTIDE SEQUENCE [LARGE SCALE GENOMIC DNA]</scope>
    <source>
        <strain evidence="1 2">CGMCC 4.6533</strain>
    </source>
</reference>
<keyword evidence="2" id="KW-1185">Reference proteome</keyword>
<evidence type="ECO:0000313" key="1">
    <source>
        <dbReference type="EMBL" id="SDK48567.1"/>
    </source>
</evidence>
<evidence type="ECO:0000313" key="2">
    <source>
        <dbReference type="Proteomes" id="UP000199202"/>
    </source>
</evidence>
<accession>A0A1G9CA78</accession>
<organism evidence="1 2">
    <name type="scientific">Nonomuraea jiangxiensis</name>
    <dbReference type="NCBI Taxonomy" id="633440"/>
    <lineage>
        <taxon>Bacteria</taxon>
        <taxon>Bacillati</taxon>
        <taxon>Actinomycetota</taxon>
        <taxon>Actinomycetes</taxon>
        <taxon>Streptosporangiales</taxon>
        <taxon>Streptosporangiaceae</taxon>
        <taxon>Nonomuraea</taxon>
    </lineage>
</organism>
<dbReference type="InterPro" id="IPR038712">
    <property type="entry name" value="PixA-like_sf"/>
</dbReference>
<dbReference type="InterPro" id="IPR021087">
    <property type="entry name" value="Uncharacterised_PixA/AidA"/>
</dbReference>
<dbReference type="EMBL" id="FNDJ01000016">
    <property type="protein sequence ID" value="SDK48567.1"/>
    <property type="molecule type" value="Genomic_DNA"/>
</dbReference>
<dbReference type="Gene3D" id="2.60.40.3910">
    <property type="entry name" value="Inclusion body protein"/>
    <property type="match status" value="1"/>
</dbReference>
<protein>
    <submittedName>
        <fullName evidence="1">Inclusion body protein</fullName>
    </submittedName>
</protein>
<dbReference type="Pfam" id="PF12306">
    <property type="entry name" value="PixA"/>
    <property type="match status" value="1"/>
</dbReference>
<gene>
    <name evidence="1" type="ORF">SAMN05421869_116118</name>
</gene>
<sequence length="167" mass="18811">MSEFINVLIAIDAETIVGEFGRNTDPNGPTSIPDSSNLIYMTTRQNQLGSTPGSELTINASPMDIIRWRETTLSLNSEYTGILYRFNTLAGQDLISTPVPRSVMLSEPQPNSQDPLNPTIQKISSYYWECEVLDTGTVTYNFSFMILNHKGEKQGYYCWDPFINIQP</sequence>
<proteinExistence type="predicted"/>
<name>A0A1G9CA78_9ACTN</name>
<dbReference type="AlphaFoldDB" id="A0A1G9CA78"/>